<keyword evidence="2" id="KW-1185">Reference proteome</keyword>
<gene>
    <name evidence="1" type="ORF">E2C01_045679</name>
</gene>
<accession>A0A5B7G334</accession>
<evidence type="ECO:0000313" key="2">
    <source>
        <dbReference type="Proteomes" id="UP000324222"/>
    </source>
</evidence>
<protein>
    <submittedName>
        <fullName evidence="1">Uncharacterized protein</fullName>
    </submittedName>
</protein>
<comment type="caution">
    <text evidence="1">The sequence shown here is derived from an EMBL/GenBank/DDBJ whole genome shotgun (WGS) entry which is preliminary data.</text>
</comment>
<dbReference type="AlphaFoldDB" id="A0A5B7G334"/>
<proteinExistence type="predicted"/>
<dbReference type="Proteomes" id="UP000324222">
    <property type="component" value="Unassembled WGS sequence"/>
</dbReference>
<sequence>MRLNTGKLQRRTANRDKSSIKVLKRVEVSVREGYERVSWRSNLRRLIRFTLEDLAEMAHTLVHCLLFRDISNLFKTLAPGRYCCAGPGAVLLPEFVQRRA</sequence>
<dbReference type="EMBL" id="VSRR010010439">
    <property type="protein sequence ID" value="MPC51825.1"/>
    <property type="molecule type" value="Genomic_DNA"/>
</dbReference>
<reference evidence="1 2" key="1">
    <citation type="submission" date="2019-05" db="EMBL/GenBank/DDBJ databases">
        <title>Another draft genome of Portunus trituberculatus and its Hox gene families provides insights of decapod evolution.</title>
        <authorList>
            <person name="Jeong J.-H."/>
            <person name="Song I."/>
            <person name="Kim S."/>
            <person name="Choi T."/>
            <person name="Kim D."/>
            <person name="Ryu S."/>
            <person name="Kim W."/>
        </authorList>
    </citation>
    <scope>NUCLEOTIDE SEQUENCE [LARGE SCALE GENOMIC DNA]</scope>
    <source>
        <tissue evidence="1">Muscle</tissue>
    </source>
</reference>
<evidence type="ECO:0000313" key="1">
    <source>
        <dbReference type="EMBL" id="MPC51825.1"/>
    </source>
</evidence>
<organism evidence="1 2">
    <name type="scientific">Portunus trituberculatus</name>
    <name type="common">Swimming crab</name>
    <name type="synonym">Neptunus trituberculatus</name>
    <dbReference type="NCBI Taxonomy" id="210409"/>
    <lineage>
        <taxon>Eukaryota</taxon>
        <taxon>Metazoa</taxon>
        <taxon>Ecdysozoa</taxon>
        <taxon>Arthropoda</taxon>
        <taxon>Crustacea</taxon>
        <taxon>Multicrustacea</taxon>
        <taxon>Malacostraca</taxon>
        <taxon>Eumalacostraca</taxon>
        <taxon>Eucarida</taxon>
        <taxon>Decapoda</taxon>
        <taxon>Pleocyemata</taxon>
        <taxon>Brachyura</taxon>
        <taxon>Eubrachyura</taxon>
        <taxon>Portunoidea</taxon>
        <taxon>Portunidae</taxon>
        <taxon>Portuninae</taxon>
        <taxon>Portunus</taxon>
    </lineage>
</organism>
<name>A0A5B7G334_PORTR</name>